<accession>A0A915U0S4</accession>
<gene>
    <name evidence="1" type="ORF">GF1_17440</name>
</gene>
<evidence type="ECO:0000313" key="2">
    <source>
        <dbReference type="Proteomes" id="UP001063350"/>
    </source>
</evidence>
<dbReference type="AlphaFoldDB" id="A0A915U0S4"/>
<organism evidence="1 2">
    <name type="scientific">Desulfolithobacter dissulfuricans</name>
    <dbReference type="NCBI Taxonomy" id="2795293"/>
    <lineage>
        <taxon>Bacteria</taxon>
        <taxon>Pseudomonadati</taxon>
        <taxon>Thermodesulfobacteriota</taxon>
        <taxon>Desulfobulbia</taxon>
        <taxon>Desulfobulbales</taxon>
        <taxon>Desulfobulbaceae</taxon>
        <taxon>Desulfolithobacter</taxon>
    </lineage>
</organism>
<evidence type="ECO:0000313" key="1">
    <source>
        <dbReference type="EMBL" id="BCO09368.1"/>
    </source>
</evidence>
<keyword evidence="2" id="KW-1185">Reference proteome</keyword>
<name>A0A915U0S4_9BACT</name>
<dbReference type="KEGG" id="ddu:GF1_17440"/>
<sequence>MAAQKRFSAPVCHRYATGRNPAPLAIHLWTNQAHRSVRRLNRGPAGFFHRLHESIIPEQ</sequence>
<dbReference type="Proteomes" id="UP001063350">
    <property type="component" value="Chromosome"/>
</dbReference>
<reference evidence="1" key="1">
    <citation type="submission" date="2020-12" db="EMBL/GenBank/DDBJ databases">
        <title>Desulfobium dissulfuricans gen. nov., sp. nov., a novel mesophilic, sulfate-reducing bacterium isolated from a deep-sea hydrothermal vent.</title>
        <authorList>
            <person name="Hashimoto Y."/>
            <person name="Tame A."/>
            <person name="Sawayama S."/>
            <person name="Miyazaki J."/>
            <person name="Takai K."/>
            <person name="Nakagawa S."/>
        </authorList>
    </citation>
    <scope>NUCLEOTIDE SEQUENCE</scope>
    <source>
        <strain evidence="1">GF1</strain>
    </source>
</reference>
<dbReference type="EMBL" id="AP024233">
    <property type="protein sequence ID" value="BCO09368.1"/>
    <property type="molecule type" value="Genomic_DNA"/>
</dbReference>
<proteinExistence type="predicted"/>
<protein>
    <submittedName>
        <fullName evidence="1">Uncharacterized protein</fullName>
    </submittedName>
</protein>